<dbReference type="PANTHER" id="PTHR13386">
    <property type="entry name" value="HISTONE PARYLATION FACTOR 1"/>
    <property type="match status" value="1"/>
</dbReference>
<reference evidence="3 4" key="1">
    <citation type="submission" date="2017-02" db="EMBL/GenBank/DDBJ databases">
        <authorList>
            <person name="Peterson S.W."/>
        </authorList>
    </citation>
    <scope>NUCLEOTIDE SEQUENCE [LARGE SCALE GENOMIC DNA]</scope>
    <source>
        <strain evidence="3 4">DSM 45154</strain>
    </source>
</reference>
<evidence type="ECO:0000256" key="1">
    <source>
        <dbReference type="ARBA" id="ARBA00004286"/>
    </source>
</evidence>
<evidence type="ECO:0000256" key="2">
    <source>
        <dbReference type="ARBA" id="ARBA00022454"/>
    </source>
</evidence>
<dbReference type="GO" id="GO:0042393">
    <property type="term" value="F:histone binding"/>
    <property type="evidence" value="ECO:0007669"/>
    <property type="project" value="InterPro"/>
</dbReference>
<organism evidence="3 4">
    <name type="scientific">Marinactinospora thermotolerans DSM 45154</name>
    <dbReference type="NCBI Taxonomy" id="1122192"/>
    <lineage>
        <taxon>Bacteria</taxon>
        <taxon>Bacillati</taxon>
        <taxon>Actinomycetota</taxon>
        <taxon>Actinomycetes</taxon>
        <taxon>Streptosporangiales</taxon>
        <taxon>Nocardiopsidaceae</taxon>
        <taxon>Marinactinospora</taxon>
    </lineage>
</organism>
<proteinExistence type="predicted"/>
<dbReference type="GO" id="GO:0005694">
    <property type="term" value="C:chromosome"/>
    <property type="evidence" value="ECO:0007669"/>
    <property type="project" value="UniProtKB-SubCell"/>
</dbReference>
<dbReference type="GO" id="GO:0072572">
    <property type="term" value="F:poly-ADP-D-ribose binding"/>
    <property type="evidence" value="ECO:0007669"/>
    <property type="project" value="TreeGrafter"/>
</dbReference>
<name>A0A1T4S328_9ACTN</name>
<dbReference type="PANTHER" id="PTHR13386:SF1">
    <property type="entry name" value="HISTONE PARYLATION FACTOR 1"/>
    <property type="match status" value="1"/>
</dbReference>
<keyword evidence="4" id="KW-1185">Reference proteome</keyword>
<protein>
    <submittedName>
        <fullName evidence="3">Uncharacterized conserved protein</fullName>
    </submittedName>
</protein>
<dbReference type="STRING" id="1122192.SAMN02745673_03120"/>
<evidence type="ECO:0000313" key="3">
    <source>
        <dbReference type="EMBL" id="SKA22635.1"/>
    </source>
</evidence>
<keyword evidence="2" id="KW-0158">Chromosome</keyword>
<dbReference type="AlphaFoldDB" id="A0A1T4S328"/>
<comment type="subcellular location">
    <subcellularLocation>
        <location evidence="1">Chromosome</location>
    </subcellularLocation>
</comment>
<sequence>MAPASTAPAEVRAHQALEETRQGFPAFRERFEGDWGMTPPESLREFWAFLRSLGPADRQALADLDLAPYGVADLLEEPGRPTRDGIDVRVHGRYYRDPPEFVTFLHGGSDGLHFGLWFDDGRTCAGVAGYHTDDGDGVGVPQGTPLEVVRAHLEGSWRDLLDEERAGAPVDERRNRLRGLRALLVAFGVGDPGHEGVDYLRTLPAARPLPERVMTLDGGGALLPRGAVPPRGPQEGAEDHHWYTRVYEELTGDPEAVTAAAAEAVRRCAAGDPAQALVLGRDLHWVSQGDPLRERLAAELLVAAYRALGRPALAGIVQAHRDHRDLPQVTVLR</sequence>
<dbReference type="OrthoDB" id="5493242at2"/>
<dbReference type="RefSeq" id="WP_078762414.1">
    <property type="nucleotide sequence ID" value="NZ_FUWS01000008.1"/>
</dbReference>
<gene>
    <name evidence="3" type="ORF">SAMN02745673_03120</name>
</gene>
<dbReference type="Proteomes" id="UP000190637">
    <property type="component" value="Unassembled WGS sequence"/>
</dbReference>
<dbReference type="InterPro" id="IPR019361">
    <property type="entry name" value="HPF1"/>
</dbReference>
<dbReference type="EMBL" id="FUWS01000008">
    <property type="protein sequence ID" value="SKA22635.1"/>
    <property type="molecule type" value="Genomic_DNA"/>
</dbReference>
<dbReference type="GO" id="GO:0006974">
    <property type="term" value="P:DNA damage response"/>
    <property type="evidence" value="ECO:0007669"/>
    <property type="project" value="InterPro"/>
</dbReference>
<evidence type="ECO:0000313" key="4">
    <source>
        <dbReference type="Proteomes" id="UP000190637"/>
    </source>
</evidence>
<accession>A0A1T4S328</accession>